<comment type="caution">
    <text evidence="1">The sequence shown here is derived from an EMBL/GenBank/DDBJ whole genome shotgun (WGS) entry which is preliminary data.</text>
</comment>
<organism evidence="1 2">
    <name type="scientific">Pleurodeles waltl</name>
    <name type="common">Iberian ribbed newt</name>
    <dbReference type="NCBI Taxonomy" id="8319"/>
    <lineage>
        <taxon>Eukaryota</taxon>
        <taxon>Metazoa</taxon>
        <taxon>Chordata</taxon>
        <taxon>Craniata</taxon>
        <taxon>Vertebrata</taxon>
        <taxon>Euteleostomi</taxon>
        <taxon>Amphibia</taxon>
        <taxon>Batrachia</taxon>
        <taxon>Caudata</taxon>
        <taxon>Salamandroidea</taxon>
        <taxon>Salamandridae</taxon>
        <taxon>Pleurodelinae</taxon>
        <taxon>Pleurodeles</taxon>
    </lineage>
</organism>
<sequence length="212" mass="24517">MDNDLDRLGHRCGQTGTLSPAGLHWLKGCGLTDIWRDVNPNSQDYTFYSAAIKTYTRVDYFLASSASQAHKKRHYHRAQIPINPRPLTLTALLDLKHFRSPSWRVRDTVVLTQSTVETLRRSIKDYLIQNDKDQTALATIRGALKAVVWREVISASENKARKERQLQLEQRVAEWENIHKLMGAPKVWRELEGTLLQLRRLDWDLAELPFSD</sequence>
<protein>
    <submittedName>
        <fullName evidence="1">Uncharacterized protein</fullName>
    </submittedName>
</protein>
<reference evidence="1" key="1">
    <citation type="journal article" date="2022" name="bioRxiv">
        <title>Sequencing and chromosome-scale assembly of the giantPleurodeles waltlgenome.</title>
        <authorList>
            <person name="Brown T."/>
            <person name="Elewa A."/>
            <person name="Iarovenko S."/>
            <person name="Subramanian E."/>
            <person name="Araus A.J."/>
            <person name="Petzold A."/>
            <person name="Susuki M."/>
            <person name="Suzuki K.-i.T."/>
            <person name="Hayashi T."/>
            <person name="Toyoda A."/>
            <person name="Oliveira C."/>
            <person name="Osipova E."/>
            <person name="Leigh N.D."/>
            <person name="Simon A."/>
            <person name="Yun M.H."/>
        </authorList>
    </citation>
    <scope>NUCLEOTIDE SEQUENCE</scope>
    <source>
        <strain evidence="1">20211129_DDA</strain>
        <tissue evidence="1">Liver</tissue>
    </source>
</reference>
<name>A0AAV7RSC4_PLEWA</name>
<dbReference type="EMBL" id="JANPWB010000009">
    <property type="protein sequence ID" value="KAJ1154905.1"/>
    <property type="molecule type" value="Genomic_DNA"/>
</dbReference>
<evidence type="ECO:0000313" key="1">
    <source>
        <dbReference type="EMBL" id="KAJ1154905.1"/>
    </source>
</evidence>
<dbReference type="Proteomes" id="UP001066276">
    <property type="component" value="Chromosome 5"/>
</dbReference>
<gene>
    <name evidence="1" type="ORF">NDU88_007648</name>
</gene>
<proteinExistence type="predicted"/>
<keyword evidence="2" id="KW-1185">Reference proteome</keyword>
<dbReference type="AlphaFoldDB" id="A0AAV7RSC4"/>
<dbReference type="InterPro" id="IPR036691">
    <property type="entry name" value="Endo/exonu/phosph_ase_sf"/>
</dbReference>
<evidence type="ECO:0000313" key="2">
    <source>
        <dbReference type="Proteomes" id="UP001066276"/>
    </source>
</evidence>
<dbReference type="Gene3D" id="3.60.10.10">
    <property type="entry name" value="Endonuclease/exonuclease/phosphatase"/>
    <property type="match status" value="1"/>
</dbReference>
<dbReference type="SUPFAM" id="SSF56219">
    <property type="entry name" value="DNase I-like"/>
    <property type="match status" value="1"/>
</dbReference>
<accession>A0AAV7RSC4</accession>